<keyword evidence="2" id="KW-0539">Nucleus</keyword>
<gene>
    <name evidence="5" type="ORF">PGUG_05666</name>
</gene>
<dbReference type="CDD" id="cd00067">
    <property type="entry name" value="GAL4"/>
    <property type="match status" value="1"/>
</dbReference>
<comment type="subcellular location">
    <subcellularLocation>
        <location evidence="1">Nucleus</location>
    </subcellularLocation>
</comment>
<dbReference type="Proteomes" id="UP000001997">
    <property type="component" value="Unassembled WGS sequence"/>
</dbReference>
<dbReference type="RefSeq" id="XP_001482646.2">
    <property type="nucleotide sequence ID" value="XM_001482596.1"/>
</dbReference>
<dbReference type="eggNOG" id="ENOG502S128">
    <property type="taxonomic scope" value="Eukaryota"/>
</dbReference>
<dbReference type="VEuPathDB" id="FungiDB:PGUG_05666"/>
<dbReference type="GO" id="GO:0000981">
    <property type="term" value="F:DNA-binding transcription factor activity, RNA polymerase II-specific"/>
    <property type="evidence" value="ECO:0007669"/>
    <property type="project" value="InterPro"/>
</dbReference>
<dbReference type="OMA" id="CIRYRRE"/>
<reference evidence="5 6" key="1">
    <citation type="journal article" date="2009" name="Nature">
        <title>Evolution of pathogenicity and sexual reproduction in eight Candida genomes.</title>
        <authorList>
            <person name="Butler G."/>
            <person name="Rasmussen M.D."/>
            <person name="Lin M.F."/>
            <person name="Santos M.A."/>
            <person name="Sakthikumar S."/>
            <person name="Munro C.A."/>
            <person name="Rheinbay E."/>
            <person name="Grabherr M."/>
            <person name="Forche A."/>
            <person name="Reedy J.L."/>
            <person name="Agrafioti I."/>
            <person name="Arnaud M.B."/>
            <person name="Bates S."/>
            <person name="Brown A.J."/>
            <person name="Brunke S."/>
            <person name="Costanzo M.C."/>
            <person name="Fitzpatrick D.A."/>
            <person name="de Groot P.W."/>
            <person name="Harris D."/>
            <person name="Hoyer L.L."/>
            <person name="Hube B."/>
            <person name="Klis F.M."/>
            <person name="Kodira C."/>
            <person name="Lennard N."/>
            <person name="Logue M.E."/>
            <person name="Martin R."/>
            <person name="Neiman A.M."/>
            <person name="Nikolaou E."/>
            <person name="Quail M.A."/>
            <person name="Quinn J."/>
            <person name="Santos M.C."/>
            <person name="Schmitzberger F.F."/>
            <person name="Sherlock G."/>
            <person name="Shah P."/>
            <person name="Silverstein K.A."/>
            <person name="Skrzypek M.S."/>
            <person name="Soll D."/>
            <person name="Staggs R."/>
            <person name="Stansfield I."/>
            <person name="Stumpf M.P."/>
            <person name="Sudbery P.E."/>
            <person name="Srikantha T."/>
            <person name="Zeng Q."/>
            <person name="Berman J."/>
            <person name="Berriman M."/>
            <person name="Heitman J."/>
            <person name="Gow N.A."/>
            <person name="Lorenz M.C."/>
            <person name="Birren B.W."/>
            <person name="Kellis M."/>
            <person name="Cuomo C.A."/>
        </authorList>
    </citation>
    <scope>NUCLEOTIDE SEQUENCE [LARGE SCALE GENOMIC DNA]</scope>
    <source>
        <strain evidence="6">ATCC 6260 / CBS 566 / DSM 6381 / JCM 1539 / NBRC 10279 / NRRL Y-324</strain>
    </source>
</reference>
<organism evidence="5 6">
    <name type="scientific">Meyerozyma guilliermondii (strain ATCC 6260 / CBS 566 / DSM 6381 / JCM 1539 / NBRC 10279 / NRRL Y-324)</name>
    <name type="common">Yeast</name>
    <name type="synonym">Candida guilliermondii</name>
    <dbReference type="NCBI Taxonomy" id="294746"/>
    <lineage>
        <taxon>Eukaryota</taxon>
        <taxon>Fungi</taxon>
        <taxon>Dikarya</taxon>
        <taxon>Ascomycota</taxon>
        <taxon>Saccharomycotina</taxon>
        <taxon>Pichiomycetes</taxon>
        <taxon>Debaryomycetaceae</taxon>
        <taxon>Meyerozyma</taxon>
    </lineage>
</organism>
<evidence type="ECO:0000256" key="2">
    <source>
        <dbReference type="ARBA" id="ARBA00023242"/>
    </source>
</evidence>
<dbReference type="SUPFAM" id="SSF57701">
    <property type="entry name" value="Zn2/Cys6 DNA-binding domain"/>
    <property type="match status" value="1"/>
</dbReference>
<dbReference type="KEGG" id="pgu:PGUG_05666"/>
<dbReference type="GO" id="GO:0005634">
    <property type="term" value="C:nucleus"/>
    <property type="evidence" value="ECO:0007669"/>
    <property type="project" value="UniProtKB-SubCell"/>
</dbReference>
<dbReference type="FunCoup" id="A5DQW5">
    <property type="interactions" value="96"/>
</dbReference>
<dbReference type="STRING" id="294746.A5DQW5"/>
<feature type="coiled-coil region" evidence="3">
    <location>
        <begin position="55"/>
        <end position="89"/>
    </location>
</feature>
<evidence type="ECO:0000256" key="3">
    <source>
        <dbReference type="SAM" id="Coils"/>
    </source>
</evidence>
<dbReference type="HOGENOM" id="CLU_013987_2_0_1"/>
<dbReference type="Pfam" id="PF16846">
    <property type="entry name" value="Cep3"/>
    <property type="match status" value="1"/>
</dbReference>
<dbReference type="PANTHER" id="PTHR31001:SF90">
    <property type="entry name" value="CENTROMERE DNA-BINDING PROTEIN COMPLEX CBF3 SUBUNIT B"/>
    <property type="match status" value="1"/>
</dbReference>
<sequence length="622" mass="71631">MSNVRTTQRVPRACRKCAAKRIKCNKKVPCDQCIKRKIDHLCGREKVVVKGQLRNEPWEFRVEELETENSKLKNEVEALKSELSRVEGGKRKYTKTTFDSFFTAVHYALRGFASVEERDLKMTPEKASLLRGTLTRHMSETLVKHNFDMLFCLHMAVYPEHFFVEHDNFWKSGTADQVTGIFEGLSRQQCRWLALWYSLLSSALFFSDENLTQTLESSSDELFRLAQATLAASLECLMKAEFMTYPDITTVQIFCVLSSCLNGFGGFHLSNCLLEVAIYVAKSLNLNRLDNVKNLHLFELELGKRMWWTLTVIDWLEDFNRTPLIRRGSFSTGIPRNYTESELLSRDSDANESQLFLPVTFQLQMIQIATIKRMLYFDDNIDTVNVTQEKLQVAHAELNELRRFALLMLDNTKQKQGVSASLAFQEFLLHLRFSHELLEVNRMAANFLSMAEWESTHRLVCLESAQAMINLTCDDRNKPYRKFWFVADHCMSSCIYLLVDILFVSPLKDPDVRLETVQRCVPILEDIQDIQIAGSGGLQLMKRLLDLVIKQTSNYSWNDTGMSALLEKLNSAPTMHGGFSHLFDNSPARDLDLDSNWTDFWDWIAKNPSDQFNMATNQLPPG</sequence>
<dbReference type="InParanoid" id="A5DQW5"/>
<dbReference type="GeneID" id="5124103"/>
<keyword evidence="6" id="KW-1185">Reference proteome</keyword>
<evidence type="ECO:0000259" key="4">
    <source>
        <dbReference type="PROSITE" id="PS50048"/>
    </source>
</evidence>
<dbReference type="GO" id="GO:0008270">
    <property type="term" value="F:zinc ion binding"/>
    <property type="evidence" value="ECO:0007669"/>
    <property type="project" value="InterPro"/>
</dbReference>
<dbReference type="EMBL" id="CH408161">
    <property type="protein sequence ID" value="EDK41568.2"/>
    <property type="molecule type" value="Genomic_DNA"/>
</dbReference>
<dbReference type="InterPro" id="IPR050613">
    <property type="entry name" value="Sec_Metabolite_Reg"/>
</dbReference>
<dbReference type="InterPro" id="IPR036864">
    <property type="entry name" value="Zn2-C6_fun-type_DNA-bd_sf"/>
</dbReference>
<dbReference type="InterPro" id="IPR031760">
    <property type="entry name" value="Cep3_C"/>
</dbReference>
<feature type="domain" description="Zn(2)-C6 fungal-type" evidence="4">
    <location>
        <begin position="13"/>
        <end position="42"/>
    </location>
</feature>
<dbReference type="InterPro" id="IPR001138">
    <property type="entry name" value="Zn2Cys6_DnaBD"/>
</dbReference>
<dbReference type="CDD" id="cd12148">
    <property type="entry name" value="fungal_TF_MHR"/>
    <property type="match status" value="1"/>
</dbReference>
<protein>
    <recommendedName>
        <fullName evidence="4">Zn(2)-C6 fungal-type domain-containing protein</fullName>
    </recommendedName>
</protein>
<dbReference type="PANTHER" id="PTHR31001">
    <property type="entry name" value="UNCHARACTERIZED TRANSCRIPTIONAL REGULATORY PROTEIN"/>
    <property type="match status" value="1"/>
</dbReference>
<dbReference type="PROSITE" id="PS50048">
    <property type="entry name" value="ZN2_CY6_FUNGAL_2"/>
    <property type="match status" value="1"/>
</dbReference>
<dbReference type="Gene3D" id="4.10.240.10">
    <property type="entry name" value="Zn(2)-C6 fungal-type DNA-binding domain"/>
    <property type="match status" value="1"/>
</dbReference>
<proteinExistence type="predicted"/>
<keyword evidence="3" id="KW-0175">Coiled coil</keyword>
<evidence type="ECO:0000313" key="5">
    <source>
        <dbReference type="EMBL" id="EDK41568.2"/>
    </source>
</evidence>
<evidence type="ECO:0000313" key="6">
    <source>
        <dbReference type="Proteomes" id="UP000001997"/>
    </source>
</evidence>
<accession>A5DQW5</accession>
<dbReference type="PROSITE" id="PS00463">
    <property type="entry name" value="ZN2_CY6_FUNGAL_1"/>
    <property type="match status" value="1"/>
</dbReference>
<dbReference type="AlphaFoldDB" id="A5DQW5"/>
<evidence type="ECO:0000256" key="1">
    <source>
        <dbReference type="ARBA" id="ARBA00004123"/>
    </source>
</evidence>
<name>A5DQW5_PICGU</name>
<dbReference type="OrthoDB" id="1747771at2759"/>